<keyword evidence="3" id="KW-1185">Reference proteome</keyword>
<gene>
    <name evidence="2" type="ORF">E8E13_005362</name>
</gene>
<evidence type="ECO:0000313" key="3">
    <source>
        <dbReference type="Proteomes" id="UP000801428"/>
    </source>
</evidence>
<dbReference type="EMBL" id="SWKU01000028">
    <property type="protein sequence ID" value="KAF2996292.1"/>
    <property type="molecule type" value="Genomic_DNA"/>
</dbReference>
<protein>
    <submittedName>
        <fullName evidence="2">Uncharacterized protein</fullName>
    </submittedName>
</protein>
<feature type="signal peptide" evidence="1">
    <location>
        <begin position="1"/>
        <end position="20"/>
    </location>
</feature>
<organism evidence="2 3">
    <name type="scientific">Curvularia kusanoi</name>
    <name type="common">Cochliobolus kusanoi</name>
    <dbReference type="NCBI Taxonomy" id="90978"/>
    <lineage>
        <taxon>Eukaryota</taxon>
        <taxon>Fungi</taxon>
        <taxon>Dikarya</taxon>
        <taxon>Ascomycota</taxon>
        <taxon>Pezizomycotina</taxon>
        <taxon>Dothideomycetes</taxon>
        <taxon>Pleosporomycetidae</taxon>
        <taxon>Pleosporales</taxon>
        <taxon>Pleosporineae</taxon>
        <taxon>Pleosporaceae</taxon>
        <taxon>Curvularia</taxon>
    </lineage>
</organism>
<dbReference type="Proteomes" id="UP000801428">
    <property type="component" value="Unassembled WGS sequence"/>
</dbReference>
<keyword evidence="1" id="KW-0732">Signal</keyword>
<comment type="caution">
    <text evidence="2">The sequence shown here is derived from an EMBL/GenBank/DDBJ whole genome shotgun (WGS) entry which is preliminary data.</text>
</comment>
<proteinExistence type="predicted"/>
<evidence type="ECO:0000256" key="1">
    <source>
        <dbReference type="SAM" id="SignalP"/>
    </source>
</evidence>
<feature type="chain" id="PRO_5040181020" evidence="1">
    <location>
        <begin position="21"/>
        <end position="152"/>
    </location>
</feature>
<sequence length="152" mass="16630">MQITSILAALLLASPAIVTAAPVTSDNSISVANDVFARYENTCNPQFSTDPKKRAEQKAAEQRMKDLTKEYKAAEARCPKNALADFDKKSTNKQFKEKWKKNCTEGYTECAAKREAANKACVASGGKTDPGHANAVKFCKAQAAIWRKKVVK</sequence>
<evidence type="ECO:0000313" key="2">
    <source>
        <dbReference type="EMBL" id="KAF2996292.1"/>
    </source>
</evidence>
<dbReference type="AlphaFoldDB" id="A0A9P4W701"/>
<reference evidence="2" key="1">
    <citation type="submission" date="2019-04" db="EMBL/GenBank/DDBJ databases">
        <title>Sequencing of skin fungus with MAO and IRED activity.</title>
        <authorList>
            <person name="Marsaioli A.J."/>
            <person name="Bonatto J.M.C."/>
            <person name="Reis Junior O."/>
        </authorList>
    </citation>
    <scope>NUCLEOTIDE SEQUENCE</scope>
    <source>
        <strain evidence="2">30M1</strain>
    </source>
</reference>
<name>A0A9P4W701_CURKU</name>
<dbReference type="OrthoDB" id="3771676at2759"/>
<accession>A0A9P4W701</accession>